<protein>
    <submittedName>
        <fullName evidence="1">Uncharacterized protein</fullName>
    </submittedName>
</protein>
<name>A0A2I1HQD0_9GLOM</name>
<evidence type="ECO:0000313" key="2">
    <source>
        <dbReference type="Proteomes" id="UP000234323"/>
    </source>
</evidence>
<dbReference type="AlphaFoldDB" id="A0A2I1HQD0"/>
<dbReference type="EMBL" id="LLXI01004909">
    <property type="protein sequence ID" value="PKY61080.1"/>
    <property type="molecule type" value="Genomic_DNA"/>
</dbReference>
<comment type="caution">
    <text evidence="1">The sequence shown here is derived from an EMBL/GenBank/DDBJ whole genome shotgun (WGS) entry which is preliminary data.</text>
</comment>
<keyword evidence="2" id="KW-1185">Reference proteome</keyword>
<sequence length="146" mass="16607">MRRPQMQSIFSSYLKHLSTKIIEAGKLANRDVSAQLNKVSSLPCWTFSSTNWSSYSLVHGCLPTTFLDEHAMNITSKLKNALRPKGLPKSSYLPYSSLPPLTHVDSHDSRTDWLKNSMQYGLSWFNHILDFMGRLTFVSIISRGKI</sequence>
<accession>A0A2I1HQD0</accession>
<organism evidence="1 2">
    <name type="scientific">Rhizophagus irregularis</name>
    <dbReference type="NCBI Taxonomy" id="588596"/>
    <lineage>
        <taxon>Eukaryota</taxon>
        <taxon>Fungi</taxon>
        <taxon>Fungi incertae sedis</taxon>
        <taxon>Mucoromycota</taxon>
        <taxon>Glomeromycotina</taxon>
        <taxon>Glomeromycetes</taxon>
        <taxon>Glomerales</taxon>
        <taxon>Glomeraceae</taxon>
        <taxon>Rhizophagus</taxon>
    </lineage>
</organism>
<reference evidence="1 2" key="1">
    <citation type="submission" date="2015-10" db="EMBL/GenBank/DDBJ databases">
        <title>Genome analyses suggest a sexual origin of heterokaryosis in a supposedly ancient asexual fungus.</title>
        <authorList>
            <person name="Ropars J."/>
            <person name="Sedzielewska K."/>
            <person name="Noel J."/>
            <person name="Charron P."/>
            <person name="Farinelli L."/>
            <person name="Marton T."/>
            <person name="Kruger M."/>
            <person name="Pelin A."/>
            <person name="Brachmann A."/>
            <person name="Corradi N."/>
        </authorList>
    </citation>
    <scope>NUCLEOTIDE SEQUENCE [LARGE SCALE GENOMIC DNA]</scope>
    <source>
        <strain evidence="1 2">A4</strain>
    </source>
</reference>
<dbReference type="Proteomes" id="UP000234323">
    <property type="component" value="Unassembled WGS sequence"/>
</dbReference>
<proteinExistence type="predicted"/>
<evidence type="ECO:0000313" key="1">
    <source>
        <dbReference type="EMBL" id="PKY61080.1"/>
    </source>
</evidence>
<dbReference type="VEuPathDB" id="FungiDB:FUN_013672"/>
<gene>
    <name evidence="1" type="ORF">RhiirA4_485575</name>
</gene>